<dbReference type="Proteomes" id="UP000308707">
    <property type="component" value="Unassembled WGS sequence"/>
</dbReference>
<dbReference type="PANTHER" id="PTHR34220">
    <property type="entry name" value="SENSOR HISTIDINE KINASE YPDA"/>
    <property type="match status" value="1"/>
</dbReference>
<dbReference type="Pfam" id="PF02518">
    <property type="entry name" value="HATPase_c"/>
    <property type="match status" value="1"/>
</dbReference>
<evidence type="ECO:0000256" key="2">
    <source>
        <dbReference type="ARBA" id="ARBA00012438"/>
    </source>
</evidence>
<accession>A0A4U5JW76</accession>
<proteinExistence type="predicted"/>
<feature type="transmembrane region" description="Helical" evidence="3">
    <location>
        <begin position="94"/>
        <end position="115"/>
    </location>
</feature>
<evidence type="ECO:0000259" key="4">
    <source>
        <dbReference type="PROSITE" id="PS50109"/>
    </source>
</evidence>
<feature type="domain" description="Histidine kinase" evidence="4">
    <location>
        <begin position="272"/>
        <end position="365"/>
    </location>
</feature>
<dbReference type="AlphaFoldDB" id="A0A4U5JW76"/>
<dbReference type="EMBL" id="SZUA01000002">
    <property type="protein sequence ID" value="TKR30719.1"/>
    <property type="molecule type" value="Genomic_DNA"/>
</dbReference>
<dbReference type="InterPro" id="IPR003594">
    <property type="entry name" value="HATPase_dom"/>
</dbReference>
<dbReference type="PROSITE" id="PS50109">
    <property type="entry name" value="HIS_KIN"/>
    <property type="match status" value="1"/>
</dbReference>
<evidence type="ECO:0000256" key="3">
    <source>
        <dbReference type="SAM" id="Phobius"/>
    </source>
</evidence>
<sequence length="368" mass="40477">MSEPRLPTGANPSQHRIWLLIALACVVPAALDTLQTWMQARLAGEPVRWQNLVFQGAEWLFLGALTPIAYLLGQRYPLGRGRWKRALPVHLAGAFALCLGWASLGLLLGVVLQRYPAQGPLPQAYLSWILTSVPWSVFMYFTVLGCVHAFRYFLEARERELQASRLTAQLAEARLGALRMQLNPHFLFNSLNALLVLVRDGNQRDAARVLELLGDVLRQLLRSNQPNEVPLSEELAFIEQYLAIEQVRFSDRLDVRWRIDEAAREALVPGFVLQPLVENAIKHGVAKRADAGKIEIAARASGNRLELSVRDDGVGFSSPAQAEGGVGLSNTKERLRTMYGAQASLALNSPAGGGAEVVLTLPLRVGPA</sequence>
<dbReference type="GO" id="GO:0000155">
    <property type="term" value="F:phosphorelay sensor kinase activity"/>
    <property type="evidence" value="ECO:0007669"/>
    <property type="project" value="InterPro"/>
</dbReference>
<evidence type="ECO:0000256" key="1">
    <source>
        <dbReference type="ARBA" id="ARBA00000085"/>
    </source>
</evidence>
<dbReference type="Gene3D" id="3.30.565.10">
    <property type="entry name" value="Histidine kinase-like ATPase, C-terminal domain"/>
    <property type="match status" value="1"/>
</dbReference>
<keyword evidence="3" id="KW-0812">Transmembrane</keyword>
<dbReference type="InterPro" id="IPR005467">
    <property type="entry name" value="His_kinase_dom"/>
</dbReference>
<name>A0A4U5JW76_9GAMM</name>
<comment type="catalytic activity">
    <reaction evidence="1">
        <text>ATP + protein L-histidine = ADP + protein N-phospho-L-histidine.</text>
        <dbReference type="EC" id="2.7.13.3"/>
    </reaction>
</comment>
<dbReference type="PRINTS" id="PR00344">
    <property type="entry name" value="BCTRLSENSOR"/>
</dbReference>
<feature type="transmembrane region" description="Helical" evidence="3">
    <location>
        <begin position="135"/>
        <end position="154"/>
    </location>
</feature>
<dbReference type="InterPro" id="IPR004358">
    <property type="entry name" value="Sig_transdc_His_kin-like_C"/>
</dbReference>
<dbReference type="InterPro" id="IPR010559">
    <property type="entry name" value="Sig_transdc_His_kin_internal"/>
</dbReference>
<keyword evidence="6" id="KW-1185">Reference proteome</keyword>
<evidence type="ECO:0000313" key="5">
    <source>
        <dbReference type="EMBL" id="TKR30719.1"/>
    </source>
</evidence>
<feature type="transmembrane region" description="Helical" evidence="3">
    <location>
        <begin position="53"/>
        <end position="73"/>
    </location>
</feature>
<gene>
    <name evidence="5" type="ORF">FCE95_11505</name>
</gene>
<comment type="caution">
    <text evidence="5">The sequence shown here is derived from an EMBL/GenBank/DDBJ whole genome shotgun (WGS) entry which is preliminary data.</text>
</comment>
<dbReference type="SUPFAM" id="SSF55874">
    <property type="entry name" value="ATPase domain of HSP90 chaperone/DNA topoisomerase II/histidine kinase"/>
    <property type="match status" value="1"/>
</dbReference>
<dbReference type="RefSeq" id="WP_137267150.1">
    <property type="nucleotide sequence ID" value="NZ_SZUA01000002.1"/>
</dbReference>
<organism evidence="5 6">
    <name type="scientific">Luteimonas gilva</name>
    <dbReference type="NCBI Taxonomy" id="2572684"/>
    <lineage>
        <taxon>Bacteria</taxon>
        <taxon>Pseudomonadati</taxon>
        <taxon>Pseudomonadota</taxon>
        <taxon>Gammaproteobacteria</taxon>
        <taxon>Lysobacterales</taxon>
        <taxon>Lysobacteraceae</taxon>
        <taxon>Luteimonas</taxon>
    </lineage>
</organism>
<dbReference type="Pfam" id="PF06580">
    <property type="entry name" value="His_kinase"/>
    <property type="match status" value="1"/>
</dbReference>
<keyword evidence="3" id="KW-1133">Transmembrane helix</keyword>
<keyword evidence="3" id="KW-0472">Membrane</keyword>
<dbReference type="InterPro" id="IPR050640">
    <property type="entry name" value="Bact_2-comp_sensor_kinase"/>
</dbReference>
<dbReference type="OrthoDB" id="2514702at2"/>
<evidence type="ECO:0000313" key="6">
    <source>
        <dbReference type="Proteomes" id="UP000308707"/>
    </source>
</evidence>
<dbReference type="PANTHER" id="PTHR34220:SF7">
    <property type="entry name" value="SENSOR HISTIDINE KINASE YPDA"/>
    <property type="match status" value="1"/>
</dbReference>
<dbReference type="EC" id="2.7.13.3" evidence="2"/>
<dbReference type="InterPro" id="IPR036890">
    <property type="entry name" value="HATPase_C_sf"/>
</dbReference>
<dbReference type="GO" id="GO:0016020">
    <property type="term" value="C:membrane"/>
    <property type="evidence" value="ECO:0007669"/>
    <property type="project" value="InterPro"/>
</dbReference>
<dbReference type="SMART" id="SM00387">
    <property type="entry name" value="HATPase_c"/>
    <property type="match status" value="1"/>
</dbReference>
<protein>
    <recommendedName>
        <fullName evidence="2">histidine kinase</fullName>
        <ecNumber evidence="2">2.7.13.3</ecNumber>
    </recommendedName>
</protein>
<reference evidence="5 6" key="1">
    <citation type="submission" date="2019-04" db="EMBL/GenBank/DDBJ databases">
        <title>Reference strain of H23.</title>
        <authorList>
            <person name="Luo X."/>
        </authorList>
    </citation>
    <scope>NUCLEOTIDE SEQUENCE [LARGE SCALE GENOMIC DNA]</scope>
    <source>
        <strain evidence="5 6">H23</strain>
    </source>
</reference>